<name>A0A0A9BKG6_ARUDO</name>
<protein>
    <submittedName>
        <fullName evidence="1">Uncharacterized protein</fullName>
    </submittedName>
</protein>
<dbReference type="AlphaFoldDB" id="A0A0A9BKG6"/>
<accession>A0A0A9BKG6</accession>
<reference evidence="1" key="1">
    <citation type="submission" date="2014-09" db="EMBL/GenBank/DDBJ databases">
        <authorList>
            <person name="Magalhaes I.L.F."/>
            <person name="Oliveira U."/>
            <person name="Santos F.R."/>
            <person name="Vidigal T.H.D.A."/>
            <person name="Brescovit A.D."/>
            <person name="Santos A.J."/>
        </authorList>
    </citation>
    <scope>NUCLEOTIDE SEQUENCE</scope>
    <source>
        <tissue evidence="1">Shoot tissue taken approximately 20 cm above the soil surface</tissue>
    </source>
</reference>
<organism evidence="1">
    <name type="scientific">Arundo donax</name>
    <name type="common">Giant reed</name>
    <name type="synonym">Donax arundinaceus</name>
    <dbReference type="NCBI Taxonomy" id="35708"/>
    <lineage>
        <taxon>Eukaryota</taxon>
        <taxon>Viridiplantae</taxon>
        <taxon>Streptophyta</taxon>
        <taxon>Embryophyta</taxon>
        <taxon>Tracheophyta</taxon>
        <taxon>Spermatophyta</taxon>
        <taxon>Magnoliopsida</taxon>
        <taxon>Liliopsida</taxon>
        <taxon>Poales</taxon>
        <taxon>Poaceae</taxon>
        <taxon>PACMAD clade</taxon>
        <taxon>Arundinoideae</taxon>
        <taxon>Arundineae</taxon>
        <taxon>Arundo</taxon>
    </lineage>
</organism>
<sequence>MGMRGTRSLMHRNVQYH</sequence>
<reference evidence="1" key="2">
    <citation type="journal article" date="2015" name="Data Brief">
        <title>Shoot transcriptome of the giant reed, Arundo donax.</title>
        <authorList>
            <person name="Barrero R.A."/>
            <person name="Guerrero F.D."/>
            <person name="Moolhuijzen P."/>
            <person name="Goolsby J.A."/>
            <person name="Tidwell J."/>
            <person name="Bellgard S.E."/>
            <person name="Bellgard M.I."/>
        </authorList>
    </citation>
    <scope>NUCLEOTIDE SEQUENCE</scope>
    <source>
        <tissue evidence="1">Shoot tissue taken approximately 20 cm above the soil surface</tissue>
    </source>
</reference>
<evidence type="ECO:0000313" key="1">
    <source>
        <dbReference type="EMBL" id="JAD63881.1"/>
    </source>
</evidence>
<dbReference type="EMBL" id="GBRH01234014">
    <property type="protein sequence ID" value="JAD63881.1"/>
    <property type="molecule type" value="Transcribed_RNA"/>
</dbReference>
<proteinExistence type="predicted"/>